<evidence type="ECO:0000256" key="1">
    <source>
        <dbReference type="ARBA" id="ARBA00004123"/>
    </source>
</evidence>
<dbReference type="SUPFAM" id="SSF47459">
    <property type="entry name" value="HLH, helix-loop-helix DNA-binding domain"/>
    <property type="match status" value="1"/>
</dbReference>
<proteinExistence type="predicted"/>
<dbReference type="InterPro" id="IPR011598">
    <property type="entry name" value="bHLH_dom"/>
</dbReference>
<dbReference type="GO" id="GO:0003700">
    <property type="term" value="F:DNA-binding transcription factor activity"/>
    <property type="evidence" value="ECO:0007669"/>
    <property type="project" value="InterPro"/>
</dbReference>
<dbReference type="GO" id="GO:0005634">
    <property type="term" value="C:nucleus"/>
    <property type="evidence" value="ECO:0007669"/>
    <property type="project" value="UniProtKB-SubCell"/>
</dbReference>
<organism evidence="8 9">
    <name type="scientific">Solanum tuberosum</name>
    <name type="common">Potato</name>
    <dbReference type="NCBI Taxonomy" id="4113"/>
    <lineage>
        <taxon>Eukaryota</taxon>
        <taxon>Viridiplantae</taxon>
        <taxon>Streptophyta</taxon>
        <taxon>Embryophyta</taxon>
        <taxon>Tracheophyta</taxon>
        <taxon>Spermatophyta</taxon>
        <taxon>Magnoliopsida</taxon>
        <taxon>eudicotyledons</taxon>
        <taxon>Gunneridae</taxon>
        <taxon>Pentapetalae</taxon>
        <taxon>asterids</taxon>
        <taxon>lamiids</taxon>
        <taxon>Solanales</taxon>
        <taxon>Solanaceae</taxon>
        <taxon>Solanoideae</taxon>
        <taxon>Solaneae</taxon>
        <taxon>Solanum</taxon>
    </lineage>
</organism>
<dbReference type="GO" id="GO:0006357">
    <property type="term" value="P:regulation of transcription by RNA polymerase II"/>
    <property type="evidence" value="ECO:0007669"/>
    <property type="project" value="InterPro"/>
</dbReference>
<keyword evidence="3" id="KW-0238">DNA-binding</keyword>
<feature type="compositionally biased region" description="Basic and acidic residues" evidence="6">
    <location>
        <begin position="62"/>
        <end position="71"/>
    </location>
</feature>
<dbReference type="GO" id="GO:0046983">
    <property type="term" value="F:protein dimerization activity"/>
    <property type="evidence" value="ECO:0007669"/>
    <property type="project" value="InterPro"/>
</dbReference>
<feature type="compositionally biased region" description="Low complexity" evidence="6">
    <location>
        <begin position="90"/>
        <end position="105"/>
    </location>
</feature>
<dbReference type="GO" id="GO:0003677">
    <property type="term" value="F:DNA binding"/>
    <property type="evidence" value="ECO:0007669"/>
    <property type="project" value="UniProtKB-KW"/>
</dbReference>
<dbReference type="SMR" id="M1CXD3"/>
<sequence>MLAISSPMFSTNYNNFGWLLEDPISQQININPMEPLHSSSSSQKNLQHSDSNKFDQITINGGDHHQSDQTVKKLNHNASERDRRKNINGLYSSLRSLLPPSDHTV</sequence>
<feature type="region of interest" description="Disordered" evidence="6">
    <location>
        <begin position="30"/>
        <end position="105"/>
    </location>
</feature>
<protein>
    <recommendedName>
        <fullName evidence="7">BHLH domain-containing protein</fullName>
    </recommendedName>
</protein>
<dbReference type="InterPro" id="IPR036638">
    <property type="entry name" value="HLH_DNA-bd_sf"/>
</dbReference>
<evidence type="ECO:0000256" key="5">
    <source>
        <dbReference type="ARBA" id="ARBA00023242"/>
    </source>
</evidence>
<dbReference type="HOGENOM" id="CLU_089779_2_0_1"/>
<reference evidence="8" key="2">
    <citation type="submission" date="2015-06" db="UniProtKB">
        <authorList>
            <consortium name="EnsemblPlants"/>
        </authorList>
    </citation>
    <scope>IDENTIFICATION</scope>
    <source>
        <strain evidence="8">DM1-3 516 R44</strain>
    </source>
</reference>
<dbReference type="AlphaFoldDB" id="M1CXD3"/>
<keyword evidence="4" id="KW-0804">Transcription</keyword>
<comment type="subcellular location">
    <subcellularLocation>
        <location evidence="1">Nucleus</location>
    </subcellularLocation>
</comment>
<dbReference type="PaxDb" id="4113-PGSC0003DMT400076775"/>
<dbReference type="Gramene" id="PGSC0003DMT400076775">
    <property type="protein sequence ID" value="PGSC0003DMT400076775"/>
    <property type="gene ID" value="PGSC0003DMG400029855"/>
</dbReference>
<evidence type="ECO:0000256" key="6">
    <source>
        <dbReference type="SAM" id="MobiDB-lite"/>
    </source>
</evidence>
<evidence type="ECO:0000256" key="3">
    <source>
        <dbReference type="ARBA" id="ARBA00023125"/>
    </source>
</evidence>
<evidence type="ECO:0000259" key="7">
    <source>
        <dbReference type="PROSITE" id="PS50888"/>
    </source>
</evidence>
<dbReference type="InParanoid" id="M1CXD3"/>
<keyword evidence="5" id="KW-0539">Nucleus</keyword>
<keyword evidence="2" id="KW-0805">Transcription regulation</keyword>
<evidence type="ECO:0000256" key="2">
    <source>
        <dbReference type="ARBA" id="ARBA00023015"/>
    </source>
</evidence>
<dbReference type="EnsemblPlants" id="PGSC0003DMT400076775">
    <property type="protein sequence ID" value="PGSC0003DMT400076775"/>
    <property type="gene ID" value="PGSC0003DMG400029855"/>
</dbReference>
<dbReference type="Pfam" id="PF00010">
    <property type="entry name" value="HLH"/>
    <property type="match status" value="1"/>
</dbReference>
<keyword evidence="9" id="KW-1185">Reference proteome</keyword>
<dbReference type="PANTHER" id="PTHR13935">
    <property type="entry name" value="ACHAETE-SCUTE TRANSCRIPTION FACTOR-RELATED"/>
    <property type="match status" value="1"/>
</dbReference>
<evidence type="ECO:0000313" key="9">
    <source>
        <dbReference type="Proteomes" id="UP000011115"/>
    </source>
</evidence>
<evidence type="ECO:0000313" key="8">
    <source>
        <dbReference type="EnsemblPlants" id="PGSC0003DMT400076775"/>
    </source>
</evidence>
<dbReference type="PROSITE" id="PS50888">
    <property type="entry name" value="BHLH"/>
    <property type="match status" value="1"/>
</dbReference>
<accession>M1CXD3</accession>
<dbReference type="Gene3D" id="4.10.280.10">
    <property type="entry name" value="Helix-loop-helix DNA-binding domain"/>
    <property type="match status" value="1"/>
</dbReference>
<feature type="domain" description="BHLH" evidence="7">
    <location>
        <begin position="71"/>
        <end position="105"/>
    </location>
</feature>
<name>M1CXD3_SOLTU</name>
<reference evidence="9" key="1">
    <citation type="journal article" date="2011" name="Nature">
        <title>Genome sequence and analysis of the tuber crop potato.</title>
        <authorList>
            <consortium name="The Potato Genome Sequencing Consortium"/>
        </authorList>
    </citation>
    <scope>NUCLEOTIDE SEQUENCE [LARGE SCALE GENOMIC DNA]</scope>
    <source>
        <strain evidence="9">cv. DM1-3 516 R44</strain>
    </source>
</reference>
<dbReference type="PANTHER" id="PTHR13935:SF41">
    <property type="entry name" value="TRANSCRIPTION FACTOR ORG2-RELATED"/>
    <property type="match status" value="1"/>
</dbReference>
<dbReference type="Proteomes" id="UP000011115">
    <property type="component" value="Unassembled WGS sequence"/>
</dbReference>
<dbReference type="InterPro" id="IPR015660">
    <property type="entry name" value="MASH1/Ascl1a-like"/>
</dbReference>
<evidence type="ECO:0000256" key="4">
    <source>
        <dbReference type="ARBA" id="ARBA00023163"/>
    </source>
</evidence>
<feature type="compositionally biased region" description="Polar residues" evidence="6">
    <location>
        <begin position="43"/>
        <end position="59"/>
    </location>
</feature>